<protein>
    <submittedName>
        <fullName evidence="6">D-2-hydroxyacid dehydrogenase</fullName>
    </submittedName>
</protein>
<dbReference type="PROSITE" id="PS51387">
    <property type="entry name" value="FAD_PCMH"/>
    <property type="match status" value="1"/>
</dbReference>
<name>A0A916QT48_9RHOB</name>
<evidence type="ECO:0000256" key="2">
    <source>
        <dbReference type="ARBA" id="ARBA00008000"/>
    </source>
</evidence>
<dbReference type="InterPro" id="IPR016167">
    <property type="entry name" value="FAD-bd_PCMH_sub1"/>
</dbReference>
<dbReference type="InterPro" id="IPR016166">
    <property type="entry name" value="FAD-bd_PCMH"/>
</dbReference>
<accession>A0A916QT48</accession>
<dbReference type="Gene3D" id="1.10.45.10">
    <property type="entry name" value="Vanillyl-alcohol Oxidase, Chain A, domain 4"/>
    <property type="match status" value="1"/>
</dbReference>
<proteinExistence type="inferred from homology"/>
<dbReference type="Proteomes" id="UP000628017">
    <property type="component" value="Unassembled WGS sequence"/>
</dbReference>
<dbReference type="PANTHER" id="PTHR43716">
    <property type="entry name" value="D-2-HYDROXYGLUTARATE DEHYDROGENASE, MITOCHONDRIAL"/>
    <property type="match status" value="1"/>
</dbReference>
<dbReference type="PROSITE" id="PS00227">
    <property type="entry name" value="TUBULIN"/>
    <property type="match status" value="1"/>
</dbReference>
<sequence length="469" mass="49536">MLNPATETLQNQLNAESAGLAGPVPPAYLEEPRGMMLGIGGILARPRSVEEVSLVLRTCSAARVGVVPYGGGTGLVGGQLLAEGPAPLILSLERMKALRHVDPVGNTIAVEAGMTLAEVQSAAESAGRMFPLSLASEGSCRIGGNLATNAGGVQVLRYGNTRELCLGVEAVLPDGTIHHGLKRLRKDNTGYDLRNLLIGSEGSLGVITAAVLKLVAKPLELATCFAVVPDPKAAAQLLARMQETLDGLVSAFELVHGTGFDLLSETMPEIRLPFAERSEWMVLAECGGGTGSGVDSRLMDVLEQAVEDGLVEDVVLAQSAAQRDAFWTVRESLPEANKRVGAISSHDISIPIDRLPEFIAEGQQALKQFGPVRLNSFGHLGDGNLHYNVFPPAGEPKADWVHLKPDVMRMIHDLVDAYDGSISAEHGIGRLKAADLQRYGDPAKLAVMRGIKQAIDPLGIMNPGAVISV</sequence>
<dbReference type="InterPro" id="IPR036318">
    <property type="entry name" value="FAD-bd_PCMH-like_sf"/>
</dbReference>
<dbReference type="GO" id="GO:0022904">
    <property type="term" value="P:respiratory electron transport chain"/>
    <property type="evidence" value="ECO:0007669"/>
    <property type="project" value="TreeGrafter"/>
</dbReference>
<dbReference type="GO" id="GO:0003824">
    <property type="term" value="F:catalytic activity"/>
    <property type="evidence" value="ECO:0007669"/>
    <property type="project" value="InterPro"/>
</dbReference>
<evidence type="ECO:0000256" key="3">
    <source>
        <dbReference type="ARBA" id="ARBA00022630"/>
    </source>
</evidence>
<dbReference type="FunFam" id="1.10.45.10:FF:000001">
    <property type="entry name" value="D-lactate dehydrogenase mitochondrial"/>
    <property type="match status" value="1"/>
</dbReference>
<dbReference type="GO" id="GO:0005525">
    <property type="term" value="F:GTP binding"/>
    <property type="evidence" value="ECO:0007669"/>
    <property type="project" value="InterPro"/>
</dbReference>
<reference evidence="6" key="1">
    <citation type="journal article" date="2014" name="Int. J. Syst. Evol. Microbiol.">
        <title>Complete genome sequence of Corynebacterium casei LMG S-19264T (=DSM 44701T), isolated from a smear-ripened cheese.</title>
        <authorList>
            <consortium name="US DOE Joint Genome Institute (JGI-PGF)"/>
            <person name="Walter F."/>
            <person name="Albersmeier A."/>
            <person name="Kalinowski J."/>
            <person name="Ruckert C."/>
        </authorList>
    </citation>
    <scope>NUCLEOTIDE SEQUENCE</scope>
    <source>
        <strain evidence="6">CGMCC 1.15880</strain>
    </source>
</reference>
<keyword evidence="3" id="KW-0285">Flavoprotein</keyword>
<dbReference type="GO" id="GO:0007017">
    <property type="term" value="P:microtubule-based process"/>
    <property type="evidence" value="ECO:0007669"/>
    <property type="project" value="InterPro"/>
</dbReference>
<dbReference type="EMBL" id="BMKA01000001">
    <property type="protein sequence ID" value="GGA08083.1"/>
    <property type="molecule type" value="Genomic_DNA"/>
</dbReference>
<dbReference type="InterPro" id="IPR016169">
    <property type="entry name" value="FAD-bd_PCMH_sub2"/>
</dbReference>
<dbReference type="RefSeq" id="WP_188670566.1">
    <property type="nucleotide sequence ID" value="NZ_BMKA01000001.1"/>
</dbReference>
<dbReference type="GO" id="GO:0005874">
    <property type="term" value="C:microtubule"/>
    <property type="evidence" value="ECO:0007669"/>
    <property type="project" value="InterPro"/>
</dbReference>
<dbReference type="PANTHER" id="PTHR43716:SF2">
    <property type="entry name" value="BLL6224 PROTEIN"/>
    <property type="match status" value="1"/>
</dbReference>
<evidence type="ECO:0000259" key="5">
    <source>
        <dbReference type="PROSITE" id="PS51387"/>
    </source>
</evidence>
<dbReference type="Pfam" id="PF01565">
    <property type="entry name" value="FAD_binding_4"/>
    <property type="match status" value="1"/>
</dbReference>
<dbReference type="Gene3D" id="3.30.70.2190">
    <property type="match status" value="1"/>
</dbReference>
<feature type="domain" description="FAD-binding PCMH-type" evidence="5">
    <location>
        <begin position="36"/>
        <end position="217"/>
    </location>
</feature>
<dbReference type="Gene3D" id="3.30.465.10">
    <property type="match status" value="1"/>
</dbReference>
<dbReference type="InterPro" id="IPR016164">
    <property type="entry name" value="FAD-linked_Oxase-like_C"/>
</dbReference>
<organism evidence="6 7">
    <name type="scientific">Neptunicoccus cionae</name>
    <dbReference type="NCBI Taxonomy" id="2035344"/>
    <lineage>
        <taxon>Bacteria</taxon>
        <taxon>Pseudomonadati</taxon>
        <taxon>Pseudomonadota</taxon>
        <taxon>Alphaproteobacteria</taxon>
        <taxon>Rhodobacterales</taxon>
        <taxon>Paracoccaceae</taxon>
        <taxon>Neptunicoccus</taxon>
    </lineage>
</organism>
<dbReference type="SUPFAM" id="SSF56176">
    <property type="entry name" value="FAD-binding/transporter-associated domain-like"/>
    <property type="match status" value="1"/>
</dbReference>
<comment type="cofactor">
    <cofactor evidence="1">
        <name>FAD</name>
        <dbReference type="ChEBI" id="CHEBI:57692"/>
    </cofactor>
</comment>
<dbReference type="AlphaFoldDB" id="A0A916QT48"/>
<keyword evidence="7" id="KW-1185">Reference proteome</keyword>
<reference evidence="6" key="2">
    <citation type="submission" date="2020-09" db="EMBL/GenBank/DDBJ databases">
        <authorList>
            <person name="Sun Q."/>
            <person name="Zhou Y."/>
        </authorList>
    </citation>
    <scope>NUCLEOTIDE SEQUENCE</scope>
    <source>
        <strain evidence="6">CGMCC 1.15880</strain>
    </source>
</reference>
<dbReference type="InterPro" id="IPR051264">
    <property type="entry name" value="FAD-oxidored/transferase_4"/>
</dbReference>
<gene>
    <name evidence="6" type="ORF">GCM10011498_04900</name>
</gene>
<comment type="similarity">
    <text evidence="2">Belongs to the FAD-binding oxidoreductase/transferase type 4 family.</text>
</comment>
<dbReference type="InterPro" id="IPR004113">
    <property type="entry name" value="FAD-bd_oxidored_4_C"/>
</dbReference>
<dbReference type="GO" id="GO:0071949">
    <property type="term" value="F:FAD binding"/>
    <property type="evidence" value="ECO:0007669"/>
    <property type="project" value="InterPro"/>
</dbReference>
<comment type="caution">
    <text evidence="6">The sequence shown here is derived from an EMBL/GenBank/DDBJ whole genome shotgun (WGS) entry which is preliminary data.</text>
</comment>
<dbReference type="Gene3D" id="3.30.70.2740">
    <property type="match status" value="1"/>
</dbReference>
<dbReference type="InterPro" id="IPR017975">
    <property type="entry name" value="Tubulin_CS"/>
</dbReference>
<evidence type="ECO:0000313" key="7">
    <source>
        <dbReference type="Proteomes" id="UP000628017"/>
    </source>
</evidence>
<dbReference type="Gene3D" id="3.30.43.10">
    <property type="entry name" value="Uridine Diphospho-n-acetylenolpyruvylglucosamine Reductase, domain 2"/>
    <property type="match status" value="1"/>
</dbReference>
<evidence type="ECO:0000256" key="4">
    <source>
        <dbReference type="ARBA" id="ARBA00022827"/>
    </source>
</evidence>
<dbReference type="SUPFAM" id="SSF55103">
    <property type="entry name" value="FAD-linked oxidases, C-terminal domain"/>
    <property type="match status" value="1"/>
</dbReference>
<dbReference type="Pfam" id="PF02913">
    <property type="entry name" value="FAD-oxidase_C"/>
    <property type="match status" value="1"/>
</dbReference>
<evidence type="ECO:0000256" key="1">
    <source>
        <dbReference type="ARBA" id="ARBA00001974"/>
    </source>
</evidence>
<evidence type="ECO:0000313" key="6">
    <source>
        <dbReference type="EMBL" id="GGA08083.1"/>
    </source>
</evidence>
<keyword evidence="4" id="KW-0274">FAD</keyword>
<dbReference type="InterPro" id="IPR016171">
    <property type="entry name" value="Vanillyl_alc_oxidase_C-sub2"/>
</dbReference>
<dbReference type="InterPro" id="IPR006094">
    <property type="entry name" value="Oxid_FAD_bind_N"/>
</dbReference>